<protein>
    <recommendedName>
        <fullName evidence="12">ATP synthase complex subunit 8</fullName>
    </recommendedName>
</protein>
<evidence type="ECO:0000256" key="9">
    <source>
        <dbReference type="ARBA" id="ARBA00023065"/>
    </source>
</evidence>
<geneLocation type="mitochondrion" evidence="14"/>
<dbReference type="GO" id="GO:0015986">
    <property type="term" value="P:proton motive force-driven ATP synthesis"/>
    <property type="evidence" value="ECO:0007669"/>
    <property type="project" value="InterPro"/>
</dbReference>
<keyword evidence="9 12" id="KW-0406">Ion transport</keyword>
<dbReference type="AlphaFoldDB" id="A0A3G3MET5"/>
<comment type="subunit">
    <text evidence="3">F-type ATPases have 2 components, CF(1) - the catalytic core - and CF(0) - the membrane proton channel.</text>
</comment>
<proteinExistence type="inferred from homology"/>
<dbReference type="EMBL" id="MH940200">
    <property type="protein sequence ID" value="AYR05343.1"/>
    <property type="molecule type" value="Genomic_DNA"/>
</dbReference>
<name>A0A3G3MET5_9CUCU</name>
<organism evidence="14">
    <name type="scientific">Mordellidae sp. 4 ACP-2013</name>
    <dbReference type="NCBI Taxonomy" id="1434549"/>
    <lineage>
        <taxon>Eukaryota</taxon>
        <taxon>Metazoa</taxon>
        <taxon>Ecdysozoa</taxon>
        <taxon>Arthropoda</taxon>
        <taxon>Hexapoda</taxon>
        <taxon>Insecta</taxon>
        <taxon>Pterygota</taxon>
        <taxon>Neoptera</taxon>
        <taxon>Endopterygota</taxon>
        <taxon>Coleoptera</taxon>
        <taxon>Polyphaga</taxon>
        <taxon>Cucujiformia</taxon>
        <taxon>Mordellidae</taxon>
    </lineage>
</organism>
<evidence type="ECO:0000256" key="10">
    <source>
        <dbReference type="ARBA" id="ARBA00023128"/>
    </source>
</evidence>
<evidence type="ECO:0000256" key="8">
    <source>
        <dbReference type="ARBA" id="ARBA00022989"/>
    </source>
</evidence>
<gene>
    <name evidence="14" type="primary">atp8</name>
</gene>
<keyword evidence="10 12" id="KW-0496">Mitochondrion</keyword>
<keyword evidence="6 12" id="KW-0812">Transmembrane</keyword>
<evidence type="ECO:0000313" key="14">
    <source>
        <dbReference type="EMBL" id="AYR05343.1"/>
    </source>
</evidence>
<evidence type="ECO:0000256" key="1">
    <source>
        <dbReference type="ARBA" id="ARBA00004304"/>
    </source>
</evidence>
<evidence type="ECO:0000256" key="3">
    <source>
        <dbReference type="ARBA" id="ARBA00011291"/>
    </source>
</evidence>
<evidence type="ECO:0000256" key="6">
    <source>
        <dbReference type="ARBA" id="ARBA00022692"/>
    </source>
</evidence>
<keyword evidence="5 12" id="KW-0138">CF(0)</keyword>
<evidence type="ECO:0000256" key="12">
    <source>
        <dbReference type="RuleBase" id="RU003661"/>
    </source>
</evidence>
<evidence type="ECO:0000256" key="2">
    <source>
        <dbReference type="ARBA" id="ARBA00008892"/>
    </source>
</evidence>
<comment type="subcellular location">
    <subcellularLocation>
        <location evidence="1 12">Mitochondrion membrane</location>
        <topology evidence="1 12">Single-pass membrane protein</topology>
    </subcellularLocation>
</comment>
<evidence type="ECO:0000256" key="11">
    <source>
        <dbReference type="ARBA" id="ARBA00023136"/>
    </source>
</evidence>
<dbReference type="GO" id="GO:0045259">
    <property type="term" value="C:proton-transporting ATP synthase complex"/>
    <property type="evidence" value="ECO:0007669"/>
    <property type="project" value="UniProtKB-KW"/>
</dbReference>
<dbReference type="Pfam" id="PF00895">
    <property type="entry name" value="ATP-synt_8"/>
    <property type="match status" value="1"/>
</dbReference>
<sequence>MPQMAPLNWLTLMLYFLMILLSFNALNYYYYFNKKMKNIKMLASSPINWKW</sequence>
<dbReference type="InterPro" id="IPR001421">
    <property type="entry name" value="ATP8_metazoa"/>
</dbReference>
<evidence type="ECO:0000256" key="7">
    <source>
        <dbReference type="ARBA" id="ARBA00022781"/>
    </source>
</evidence>
<reference evidence="14" key="2">
    <citation type="submission" date="2018-09" db="EMBL/GenBank/DDBJ databases">
        <authorList>
            <person name="James G."/>
        </authorList>
    </citation>
    <scope>NUCLEOTIDE SEQUENCE</scope>
</reference>
<keyword evidence="7 12" id="KW-0375">Hydrogen ion transport</keyword>
<dbReference type="GO" id="GO:0015078">
    <property type="term" value="F:proton transmembrane transporter activity"/>
    <property type="evidence" value="ECO:0007669"/>
    <property type="project" value="InterPro"/>
</dbReference>
<evidence type="ECO:0000256" key="5">
    <source>
        <dbReference type="ARBA" id="ARBA00022547"/>
    </source>
</evidence>
<dbReference type="GO" id="GO:0031966">
    <property type="term" value="C:mitochondrial membrane"/>
    <property type="evidence" value="ECO:0007669"/>
    <property type="project" value="UniProtKB-SubCell"/>
</dbReference>
<accession>A0A3G3MET5</accession>
<reference evidence="14" key="1">
    <citation type="journal article" date="2015" name="Mol. Biol. Evol.">
        <title>Soup to Tree: The Phylogeny of Beetles Inferred by Mitochondrial Metagenomics of a Bornean Rainforest Sample.</title>
        <authorList>
            <person name="Crampton-Platt A."/>
            <person name="Timmermans M.J."/>
            <person name="Gimmel M.L."/>
            <person name="Kutty S.N."/>
            <person name="Cockerill T.D."/>
            <person name="Vun Khen C."/>
            <person name="Vogler A.P."/>
        </authorList>
    </citation>
    <scope>NUCLEOTIDE SEQUENCE</scope>
</reference>
<keyword evidence="4 12" id="KW-0813">Transport</keyword>
<keyword evidence="11 13" id="KW-0472">Membrane</keyword>
<comment type="similarity">
    <text evidence="2 12">Belongs to the ATPase protein 8 family.</text>
</comment>
<keyword evidence="8 13" id="KW-1133">Transmembrane helix</keyword>
<evidence type="ECO:0000256" key="13">
    <source>
        <dbReference type="SAM" id="Phobius"/>
    </source>
</evidence>
<evidence type="ECO:0000256" key="4">
    <source>
        <dbReference type="ARBA" id="ARBA00022448"/>
    </source>
</evidence>
<feature type="transmembrane region" description="Helical" evidence="13">
    <location>
        <begin position="12"/>
        <end position="32"/>
    </location>
</feature>